<keyword evidence="16" id="KW-1185">Reference proteome</keyword>
<comment type="subcellular location">
    <subcellularLocation>
        <location evidence="2">Cytoplasm</location>
    </subcellularLocation>
    <subcellularLocation>
        <location evidence="1">Nucleus</location>
    </subcellularLocation>
</comment>
<evidence type="ECO:0000256" key="4">
    <source>
        <dbReference type="ARBA" id="ARBA00014880"/>
    </source>
</evidence>
<feature type="region of interest" description="Disordered" evidence="13">
    <location>
        <begin position="291"/>
        <end position="330"/>
    </location>
</feature>
<evidence type="ECO:0000256" key="8">
    <source>
        <dbReference type="ARBA" id="ARBA00022790"/>
    </source>
</evidence>
<keyword evidence="6" id="KW-0645">Protease</keyword>
<keyword evidence="12" id="KW-0539">Nucleus</keyword>
<dbReference type="GO" id="GO:0006508">
    <property type="term" value="P:proteolysis"/>
    <property type="evidence" value="ECO:0007669"/>
    <property type="project" value="UniProtKB-KW"/>
</dbReference>
<dbReference type="FunFam" id="3.40.140.10:FF:000203">
    <property type="entry name" value="COP9 signalosome complex subunit 5"/>
    <property type="match status" value="1"/>
</dbReference>
<keyword evidence="8" id="KW-0736">Signalosome</keyword>
<evidence type="ECO:0000259" key="14">
    <source>
        <dbReference type="PROSITE" id="PS50249"/>
    </source>
</evidence>
<feature type="domain" description="MPN" evidence="14">
    <location>
        <begin position="32"/>
        <end position="190"/>
    </location>
</feature>
<evidence type="ECO:0000313" key="16">
    <source>
        <dbReference type="Proteomes" id="UP001054902"/>
    </source>
</evidence>
<dbReference type="AlphaFoldDB" id="A0AAD3CY05"/>
<evidence type="ECO:0000256" key="10">
    <source>
        <dbReference type="ARBA" id="ARBA00022833"/>
    </source>
</evidence>
<keyword evidence="7" id="KW-0479">Metal-binding</keyword>
<reference evidence="15 16" key="1">
    <citation type="journal article" date="2021" name="Sci. Rep.">
        <title>The genome of the diatom Chaetoceros tenuissimus carries an ancient integrated fragment of an extant virus.</title>
        <authorList>
            <person name="Hongo Y."/>
            <person name="Kimura K."/>
            <person name="Takaki Y."/>
            <person name="Yoshida Y."/>
            <person name="Baba S."/>
            <person name="Kobayashi G."/>
            <person name="Nagasaki K."/>
            <person name="Hano T."/>
            <person name="Tomaru Y."/>
        </authorList>
    </citation>
    <scope>NUCLEOTIDE SEQUENCE [LARGE SCALE GENOMIC DNA]</scope>
    <source>
        <strain evidence="15 16">NIES-3715</strain>
    </source>
</reference>
<dbReference type="GO" id="GO:0046872">
    <property type="term" value="F:metal ion binding"/>
    <property type="evidence" value="ECO:0007669"/>
    <property type="project" value="UniProtKB-KW"/>
</dbReference>
<evidence type="ECO:0000256" key="5">
    <source>
        <dbReference type="ARBA" id="ARBA00022490"/>
    </source>
</evidence>
<dbReference type="SUPFAM" id="SSF102712">
    <property type="entry name" value="JAB1/MPN domain"/>
    <property type="match status" value="1"/>
</dbReference>
<dbReference type="InterPro" id="IPR000555">
    <property type="entry name" value="JAMM/MPN+_dom"/>
</dbReference>
<evidence type="ECO:0000256" key="7">
    <source>
        <dbReference type="ARBA" id="ARBA00022723"/>
    </source>
</evidence>
<dbReference type="SMART" id="SM00232">
    <property type="entry name" value="JAB_MPN"/>
    <property type="match status" value="1"/>
</dbReference>
<evidence type="ECO:0000256" key="12">
    <source>
        <dbReference type="ARBA" id="ARBA00023242"/>
    </source>
</evidence>
<accession>A0AAD3CY05</accession>
<dbReference type="Gene3D" id="3.40.140.10">
    <property type="entry name" value="Cytidine Deaminase, domain 2"/>
    <property type="match status" value="1"/>
</dbReference>
<evidence type="ECO:0000256" key="2">
    <source>
        <dbReference type="ARBA" id="ARBA00004496"/>
    </source>
</evidence>
<dbReference type="PROSITE" id="PS50249">
    <property type="entry name" value="MPN"/>
    <property type="match status" value="1"/>
</dbReference>
<evidence type="ECO:0000256" key="3">
    <source>
        <dbReference type="ARBA" id="ARBA00006008"/>
    </source>
</evidence>
<comment type="similarity">
    <text evidence="3">Belongs to the peptidase M67A family. CSN5 subfamily.</text>
</comment>
<keyword evidence="9" id="KW-0378">Hydrolase</keyword>
<evidence type="ECO:0000313" key="15">
    <source>
        <dbReference type="EMBL" id="GFH53055.1"/>
    </source>
</evidence>
<dbReference type="GO" id="GO:0008237">
    <property type="term" value="F:metallopeptidase activity"/>
    <property type="evidence" value="ECO:0007669"/>
    <property type="project" value="UniProtKB-KW"/>
</dbReference>
<comment type="caution">
    <text evidence="15">The sequence shown here is derived from an EMBL/GenBank/DDBJ whole genome shotgun (WGS) entry which is preliminary data.</text>
</comment>
<sequence>MTDTRYTFDAEKLEKLRKESPWKSEAKYFKDVCVSPTAIVKMMTHCQSGVDKGIRKGGNPIEVMGLLLGRPDPQTPKTLVVTDVFPLPIEGFETRVIADDEDVVNHMIALGESLENTRKEKFMGWYHSHPFDLGPNSHCFLSSTDITTQLQWQRMEDPHGNPFLAMVVDPLRSMAKETPQVKAFRVYPPEYSSSVANECPDGSIIADEKERLEKWGSCWNRYYELDIDYFMSNSARRVMDILTKNLWMNTLSLNSLESESRKQYPDRIEKVAETIKKADATGFAASLMEKRSMPGLSSSSGPVRGGASSGGLSSSEGGSSSTRASSKKAEEIGEACDELVDFASEKIHEGFTQIAKKSIFS</sequence>
<keyword evidence="5" id="KW-0963">Cytoplasm</keyword>
<dbReference type="GO" id="GO:0005737">
    <property type="term" value="C:cytoplasm"/>
    <property type="evidence" value="ECO:0007669"/>
    <property type="project" value="UniProtKB-SubCell"/>
</dbReference>
<evidence type="ECO:0000256" key="13">
    <source>
        <dbReference type="SAM" id="MobiDB-lite"/>
    </source>
</evidence>
<dbReference type="InterPro" id="IPR050242">
    <property type="entry name" value="JAMM_MPN+_peptidase_M67A"/>
</dbReference>
<evidence type="ECO:0000256" key="1">
    <source>
        <dbReference type="ARBA" id="ARBA00004123"/>
    </source>
</evidence>
<proteinExistence type="inferred from homology"/>
<dbReference type="Proteomes" id="UP001054902">
    <property type="component" value="Unassembled WGS sequence"/>
</dbReference>
<protein>
    <recommendedName>
        <fullName evidence="4">COP9 signalosome complex subunit 5</fullName>
    </recommendedName>
</protein>
<evidence type="ECO:0000256" key="6">
    <source>
        <dbReference type="ARBA" id="ARBA00022670"/>
    </source>
</evidence>
<keyword evidence="10" id="KW-0862">Zinc</keyword>
<keyword evidence="11" id="KW-0482">Metalloprotease</keyword>
<dbReference type="GO" id="GO:0008180">
    <property type="term" value="C:COP9 signalosome"/>
    <property type="evidence" value="ECO:0007669"/>
    <property type="project" value="UniProtKB-KW"/>
</dbReference>
<name>A0AAD3CY05_9STRA</name>
<dbReference type="CDD" id="cd08069">
    <property type="entry name" value="MPN_RPN11_CSN5"/>
    <property type="match status" value="1"/>
</dbReference>
<organism evidence="15 16">
    <name type="scientific">Chaetoceros tenuissimus</name>
    <dbReference type="NCBI Taxonomy" id="426638"/>
    <lineage>
        <taxon>Eukaryota</taxon>
        <taxon>Sar</taxon>
        <taxon>Stramenopiles</taxon>
        <taxon>Ochrophyta</taxon>
        <taxon>Bacillariophyta</taxon>
        <taxon>Coscinodiscophyceae</taxon>
        <taxon>Chaetocerotophycidae</taxon>
        <taxon>Chaetocerotales</taxon>
        <taxon>Chaetocerotaceae</taxon>
        <taxon>Chaetoceros</taxon>
    </lineage>
</organism>
<feature type="compositionally biased region" description="Low complexity" evidence="13">
    <location>
        <begin position="310"/>
        <end position="324"/>
    </location>
</feature>
<gene>
    <name evidence="15" type="ORF">CTEN210_09531</name>
</gene>
<dbReference type="InterPro" id="IPR037518">
    <property type="entry name" value="MPN"/>
</dbReference>
<dbReference type="EMBL" id="BLLK01000046">
    <property type="protein sequence ID" value="GFH53055.1"/>
    <property type="molecule type" value="Genomic_DNA"/>
</dbReference>
<evidence type="ECO:0000256" key="11">
    <source>
        <dbReference type="ARBA" id="ARBA00023049"/>
    </source>
</evidence>
<dbReference type="PANTHER" id="PTHR10410">
    <property type="entry name" value="EUKARYOTIC TRANSLATION INITIATION FACTOR 3 -RELATED"/>
    <property type="match status" value="1"/>
</dbReference>
<evidence type="ECO:0000256" key="9">
    <source>
        <dbReference type="ARBA" id="ARBA00022801"/>
    </source>
</evidence>
<dbReference type="Pfam" id="PF01398">
    <property type="entry name" value="JAB"/>
    <property type="match status" value="1"/>
</dbReference>